<feature type="compositionally biased region" description="Basic and acidic residues" evidence="1">
    <location>
        <begin position="236"/>
        <end position="251"/>
    </location>
</feature>
<name>K3WME6_GLOUD</name>
<reference evidence="3" key="1">
    <citation type="journal article" date="2010" name="Genome Biol.">
        <title>Genome sequence of the necrotrophic plant pathogen Pythium ultimum reveals original pathogenicity mechanisms and effector repertoire.</title>
        <authorList>
            <person name="Levesque C.A."/>
            <person name="Brouwer H."/>
            <person name="Cano L."/>
            <person name="Hamilton J.P."/>
            <person name="Holt C."/>
            <person name="Huitema E."/>
            <person name="Raffaele S."/>
            <person name="Robideau G.P."/>
            <person name="Thines M."/>
            <person name="Win J."/>
            <person name="Zerillo M.M."/>
            <person name="Beakes G.W."/>
            <person name="Boore J.L."/>
            <person name="Busam D."/>
            <person name="Dumas B."/>
            <person name="Ferriera S."/>
            <person name="Fuerstenberg S.I."/>
            <person name="Gachon C.M."/>
            <person name="Gaulin E."/>
            <person name="Govers F."/>
            <person name="Grenville-Briggs L."/>
            <person name="Horner N."/>
            <person name="Hostetler J."/>
            <person name="Jiang R.H."/>
            <person name="Johnson J."/>
            <person name="Krajaejun T."/>
            <person name="Lin H."/>
            <person name="Meijer H.J."/>
            <person name="Moore B."/>
            <person name="Morris P."/>
            <person name="Phuntmart V."/>
            <person name="Puiu D."/>
            <person name="Shetty J."/>
            <person name="Stajich J.E."/>
            <person name="Tripathy S."/>
            <person name="Wawra S."/>
            <person name="van West P."/>
            <person name="Whitty B.R."/>
            <person name="Coutinho P.M."/>
            <person name="Henrissat B."/>
            <person name="Martin F."/>
            <person name="Thomas P.D."/>
            <person name="Tyler B.M."/>
            <person name="De Vries R.P."/>
            <person name="Kamoun S."/>
            <person name="Yandell M."/>
            <person name="Tisserat N."/>
            <person name="Buell C.R."/>
        </authorList>
    </citation>
    <scope>NUCLEOTIDE SEQUENCE</scope>
    <source>
        <strain evidence="3">DAOM:BR144</strain>
    </source>
</reference>
<dbReference type="VEuPathDB" id="FungiDB:PYU1_G006126"/>
<evidence type="ECO:0000313" key="2">
    <source>
        <dbReference type="EnsemblProtists" id="PYU1_T006138"/>
    </source>
</evidence>
<protein>
    <submittedName>
        <fullName evidence="2">Uncharacterized protein</fullName>
    </submittedName>
</protein>
<feature type="compositionally biased region" description="Basic and acidic residues" evidence="1">
    <location>
        <begin position="263"/>
        <end position="275"/>
    </location>
</feature>
<dbReference type="EnsemblProtists" id="PYU1_T006138">
    <property type="protein sequence ID" value="PYU1_T006138"/>
    <property type="gene ID" value="PYU1_G006126"/>
</dbReference>
<dbReference type="AlphaFoldDB" id="K3WME6"/>
<reference evidence="3" key="2">
    <citation type="submission" date="2010-04" db="EMBL/GenBank/DDBJ databases">
        <authorList>
            <person name="Buell R."/>
            <person name="Hamilton J."/>
            <person name="Hostetler J."/>
        </authorList>
    </citation>
    <scope>NUCLEOTIDE SEQUENCE [LARGE SCALE GENOMIC DNA]</scope>
    <source>
        <strain evidence="3">DAOM:BR144</strain>
    </source>
</reference>
<feature type="compositionally biased region" description="Polar residues" evidence="1">
    <location>
        <begin position="204"/>
        <end position="214"/>
    </location>
</feature>
<feature type="compositionally biased region" description="Acidic residues" evidence="1">
    <location>
        <begin position="276"/>
        <end position="300"/>
    </location>
</feature>
<proteinExistence type="predicted"/>
<dbReference type="EMBL" id="GL376625">
    <property type="status" value="NOT_ANNOTATED_CDS"/>
    <property type="molecule type" value="Genomic_DNA"/>
</dbReference>
<evidence type="ECO:0000313" key="3">
    <source>
        <dbReference type="Proteomes" id="UP000019132"/>
    </source>
</evidence>
<keyword evidence="3" id="KW-1185">Reference proteome</keyword>
<feature type="compositionally biased region" description="Basic and acidic residues" evidence="1">
    <location>
        <begin position="187"/>
        <end position="203"/>
    </location>
</feature>
<reference evidence="2" key="3">
    <citation type="submission" date="2015-02" db="UniProtKB">
        <authorList>
            <consortium name="EnsemblProtists"/>
        </authorList>
    </citation>
    <scope>IDENTIFICATION</scope>
    <source>
        <strain evidence="2">DAOM BR144</strain>
    </source>
</reference>
<feature type="compositionally biased region" description="Acidic residues" evidence="1">
    <location>
        <begin position="157"/>
        <end position="174"/>
    </location>
</feature>
<accession>K3WME6</accession>
<dbReference type="HOGENOM" id="CLU_928993_0_0_1"/>
<dbReference type="eggNOG" id="ENOG502SBW7">
    <property type="taxonomic scope" value="Eukaryota"/>
</dbReference>
<organism evidence="2 3">
    <name type="scientific">Globisporangium ultimum (strain ATCC 200006 / CBS 805.95 / DAOM BR144)</name>
    <name type="common">Pythium ultimum</name>
    <dbReference type="NCBI Taxonomy" id="431595"/>
    <lineage>
        <taxon>Eukaryota</taxon>
        <taxon>Sar</taxon>
        <taxon>Stramenopiles</taxon>
        <taxon>Oomycota</taxon>
        <taxon>Peronosporomycetes</taxon>
        <taxon>Pythiales</taxon>
        <taxon>Pythiaceae</taxon>
        <taxon>Globisporangium</taxon>
    </lineage>
</organism>
<feature type="region of interest" description="Disordered" evidence="1">
    <location>
        <begin position="125"/>
        <end position="300"/>
    </location>
</feature>
<sequence length="300" mass="33313">MITPTRFGLKYAPIPTLALEYEDDAPIENGGGALGSLYVFKGTDEDANSQQRKVTKKKKLHVVELPTLTKHSEAAQIVKQLQTDNRRFLAPEIVNEHQLQRLLERLMAHLQATEVRVSTAQMQRIHDDDQESNAAAAETSIHTRDLPSSNGDSKHDDEDDDADELEESVMEESVAEGSTSLMGDDTIIAKKTEDQLPRTDKNDNAGQDTISTPAKHSGGTLKDDDDDEQQISQRESPGKHDDDDDDRESRAKPSPTDDDERDGDAAKKRALKSESDVSDEDVESEELEYFSEDASDEDSF</sequence>
<evidence type="ECO:0000256" key="1">
    <source>
        <dbReference type="SAM" id="MobiDB-lite"/>
    </source>
</evidence>
<dbReference type="Proteomes" id="UP000019132">
    <property type="component" value="Unassembled WGS sequence"/>
</dbReference>
<dbReference type="InParanoid" id="K3WME6"/>